<keyword evidence="9" id="KW-1185">Reference proteome</keyword>
<dbReference type="Gene3D" id="1.20.1070.10">
    <property type="entry name" value="Rhodopsin 7-helix transmembrane proteins"/>
    <property type="match status" value="1"/>
</dbReference>
<evidence type="ECO:0000313" key="9">
    <source>
        <dbReference type="Proteomes" id="UP001159641"/>
    </source>
</evidence>
<keyword evidence="5" id="KW-1133">Transmembrane helix</keyword>
<evidence type="ECO:0000256" key="3">
    <source>
        <dbReference type="ARBA" id="ARBA00022606"/>
    </source>
</evidence>
<dbReference type="GO" id="GO:0007186">
    <property type="term" value="P:G protein-coupled receptor signaling pathway"/>
    <property type="evidence" value="ECO:0007669"/>
    <property type="project" value="InterPro"/>
</dbReference>
<dbReference type="GO" id="GO:0005886">
    <property type="term" value="C:plasma membrane"/>
    <property type="evidence" value="ECO:0007669"/>
    <property type="project" value="UniProtKB-SubCell"/>
</dbReference>
<proteinExistence type="predicted"/>
<dbReference type="PANTHER" id="PTHR26453">
    <property type="entry name" value="OLFACTORY RECEPTOR"/>
    <property type="match status" value="1"/>
</dbReference>
<evidence type="ECO:0008006" key="10">
    <source>
        <dbReference type="Google" id="ProtNLM"/>
    </source>
</evidence>
<dbReference type="Proteomes" id="UP001159641">
    <property type="component" value="Unassembled WGS sequence"/>
</dbReference>
<comment type="subcellular location">
    <subcellularLocation>
        <location evidence="1">Cell membrane</location>
        <topology evidence="1">Multi-pass membrane protein</topology>
    </subcellularLocation>
</comment>
<keyword evidence="3" id="KW-0716">Sensory transduction</keyword>
<evidence type="ECO:0000256" key="4">
    <source>
        <dbReference type="ARBA" id="ARBA00022692"/>
    </source>
</evidence>
<evidence type="ECO:0000256" key="1">
    <source>
        <dbReference type="ARBA" id="ARBA00004651"/>
    </source>
</evidence>
<dbReference type="Pfam" id="PF13853">
    <property type="entry name" value="7tm_4"/>
    <property type="match status" value="1"/>
</dbReference>
<reference evidence="8 9" key="1">
    <citation type="submission" date="2022-11" db="EMBL/GenBank/DDBJ databases">
        <title>Whole genome sequence of Eschrichtius robustus ER-17-0199.</title>
        <authorList>
            <person name="Bruniche-Olsen A."/>
            <person name="Black A.N."/>
            <person name="Fields C.J."/>
            <person name="Walden K."/>
            <person name="Dewoody J.A."/>
        </authorList>
    </citation>
    <scope>NUCLEOTIDE SEQUENCE [LARGE SCALE GENOMIC DNA]</scope>
    <source>
        <strain evidence="8">ER-17-0199</strain>
        <tissue evidence="8">Blubber</tissue>
    </source>
</reference>
<dbReference type="InterPro" id="IPR000725">
    <property type="entry name" value="Olfact_rcpt"/>
</dbReference>
<keyword evidence="2" id="KW-1003">Cell membrane</keyword>
<accession>A0AB34H4V1</accession>
<gene>
    <name evidence="8" type="ORF">J1605_023387</name>
</gene>
<dbReference type="AlphaFoldDB" id="A0AB34H4V1"/>
<keyword evidence="6" id="KW-0472">Membrane</keyword>
<evidence type="ECO:0000256" key="5">
    <source>
        <dbReference type="ARBA" id="ARBA00022989"/>
    </source>
</evidence>
<dbReference type="GO" id="GO:0004984">
    <property type="term" value="F:olfactory receptor activity"/>
    <property type="evidence" value="ECO:0007669"/>
    <property type="project" value="InterPro"/>
</dbReference>
<evidence type="ECO:0000256" key="6">
    <source>
        <dbReference type="ARBA" id="ARBA00023136"/>
    </source>
</evidence>
<dbReference type="SUPFAM" id="SSF81321">
    <property type="entry name" value="Family A G protein-coupled receptor-like"/>
    <property type="match status" value="1"/>
</dbReference>
<evidence type="ECO:0000256" key="7">
    <source>
        <dbReference type="ARBA" id="ARBA00023224"/>
    </source>
</evidence>
<sequence>MFWGVLLVYRVTLLGNSLITLLTRADAALHLPMHFFLRHFSAAERLYTKTIVPRMLADLLSSGPTIPPTGCFTQLYFSLSVIAE</sequence>
<comment type="caution">
    <text evidence="8">The sequence shown here is derived from an EMBL/GenBank/DDBJ whole genome shotgun (WGS) entry which is preliminary data.</text>
</comment>
<name>A0AB34H4V1_ESCRO</name>
<evidence type="ECO:0000256" key="2">
    <source>
        <dbReference type="ARBA" id="ARBA00022475"/>
    </source>
</evidence>
<keyword evidence="7" id="KW-0807">Transducer</keyword>
<protein>
    <recommendedName>
        <fullName evidence="10">Secreted protein</fullName>
    </recommendedName>
</protein>
<dbReference type="EMBL" id="JAIQCJ010001959">
    <property type="protein sequence ID" value="KAJ8786729.1"/>
    <property type="molecule type" value="Genomic_DNA"/>
</dbReference>
<keyword evidence="4" id="KW-0812">Transmembrane</keyword>
<organism evidence="8 9">
    <name type="scientific">Eschrichtius robustus</name>
    <name type="common">California gray whale</name>
    <name type="synonym">Eschrichtius gibbosus</name>
    <dbReference type="NCBI Taxonomy" id="9764"/>
    <lineage>
        <taxon>Eukaryota</taxon>
        <taxon>Metazoa</taxon>
        <taxon>Chordata</taxon>
        <taxon>Craniata</taxon>
        <taxon>Vertebrata</taxon>
        <taxon>Euteleostomi</taxon>
        <taxon>Mammalia</taxon>
        <taxon>Eutheria</taxon>
        <taxon>Laurasiatheria</taxon>
        <taxon>Artiodactyla</taxon>
        <taxon>Whippomorpha</taxon>
        <taxon>Cetacea</taxon>
        <taxon>Mysticeti</taxon>
        <taxon>Eschrichtiidae</taxon>
        <taxon>Eschrichtius</taxon>
    </lineage>
</organism>
<evidence type="ECO:0000313" key="8">
    <source>
        <dbReference type="EMBL" id="KAJ8786729.1"/>
    </source>
</evidence>